<evidence type="ECO:0000256" key="1">
    <source>
        <dbReference type="ARBA" id="ARBA00023157"/>
    </source>
</evidence>
<gene>
    <name evidence="3" type="ORF">M9458_025823</name>
</gene>
<dbReference type="EMBL" id="JAMKFB020000012">
    <property type="protein sequence ID" value="KAL0180381.1"/>
    <property type="molecule type" value="Genomic_DNA"/>
</dbReference>
<feature type="non-terminal residue" evidence="3">
    <location>
        <position position="54"/>
    </location>
</feature>
<keyword evidence="1" id="KW-1015">Disulfide bond</keyword>
<feature type="domain" description="Peptidase S1" evidence="2">
    <location>
        <begin position="1"/>
        <end position="52"/>
    </location>
</feature>
<dbReference type="InterPro" id="IPR009003">
    <property type="entry name" value="Peptidase_S1_PA"/>
</dbReference>
<sequence>YVPNQFLNDIALLRLSEPVNFTNYISPICLAANDSVFHDGTTCWTTGWGETSFV</sequence>
<dbReference type="PANTHER" id="PTHR24252:SF7">
    <property type="entry name" value="HYALIN"/>
    <property type="match status" value="1"/>
</dbReference>
<dbReference type="PANTHER" id="PTHR24252">
    <property type="entry name" value="ACROSIN-RELATED"/>
    <property type="match status" value="1"/>
</dbReference>
<proteinExistence type="predicted"/>
<evidence type="ECO:0000259" key="2">
    <source>
        <dbReference type="Pfam" id="PF00089"/>
    </source>
</evidence>
<reference evidence="3 4" key="1">
    <citation type="submission" date="2024-05" db="EMBL/GenBank/DDBJ databases">
        <title>Genome sequencing and assembly of Indian major carp, Cirrhinus mrigala (Hamilton, 1822).</title>
        <authorList>
            <person name="Mohindra V."/>
            <person name="Chowdhury L.M."/>
            <person name="Lal K."/>
            <person name="Jena J.K."/>
        </authorList>
    </citation>
    <scope>NUCLEOTIDE SEQUENCE [LARGE SCALE GENOMIC DNA]</scope>
    <source>
        <strain evidence="3">CM1030</strain>
        <tissue evidence="3">Blood</tissue>
    </source>
</reference>
<dbReference type="SUPFAM" id="SSF50494">
    <property type="entry name" value="Trypsin-like serine proteases"/>
    <property type="match status" value="1"/>
</dbReference>
<feature type="non-terminal residue" evidence="3">
    <location>
        <position position="1"/>
    </location>
</feature>
<dbReference type="Pfam" id="PF00089">
    <property type="entry name" value="Trypsin"/>
    <property type="match status" value="1"/>
</dbReference>
<dbReference type="Gene3D" id="2.40.10.10">
    <property type="entry name" value="Trypsin-like serine proteases"/>
    <property type="match status" value="1"/>
</dbReference>
<evidence type="ECO:0000313" key="3">
    <source>
        <dbReference type="EMBL" id="KAL0180381.1"/>
    </source>
</evidence>
<comment type="caution">
    <text evidence="3">The sequence shown here is derived from an EMBL/GenBank/DDBJ whole genome shotgun (WGS) entry which is preliminary data.</text>
</comment>
<name>A0ABD0Q3P0_CIRMR</name>
<protein>
    <recommendedName>
        <fullName evidence="2">Peptidase S1 domain-containing protein</fullName>
    </recommendedName>
</protein>
<dbReference type="Proteomes" id="UP001529510">
    <property type="component" value="Unassembled WGS sequence"/>
</dbReference>
<organism evidence="3 4">
    <name type="scientific">Cirrhinus mrigala</name>
    <name type="common">Mrigala</name>
    <dbReference type="NCBI Taxonomy" id="683832"/>
    <lineage>
        <taxon>Eukaryota</taxon>
        <taxon>Metazoa</taxon>
        <taxon>Chordata</taxon>
        <taxon>Craniata</taxon>
        <taxon>Vertebrata</taxon>
        <taxon>Euteleostomi</taxon>
        <taxon>Actinopterygii</taxon>
        <taxon>Neopterygii</taxon>
        <taxon>Teleostei</taxon>
        <taxon>Ostariophysi</taxon>
        <taxon>Cypriniformes</taxon>
        <taxon>Cyprinidae</taxon>
        <taxon>Labeoninae</taxon>
        <taxon>Labeonini</taxon>
        <taxon>Cirrhinus</taxon>
    </lineage>
</organism>
<accession>A0ABD0Q3P0</accession>
<evidence type="ECO:0000313" key="4">
    <source>
        <dbReference type="Proteomes" id="UP001529510"/>
    </source>
</evidence>
<dbReference type="InterPro" id="IPR001254">
    <property type="entry name" value="Trypsin_dom"/>
</dbReference>
<dbReference type="InterPro" id="IPR043504">
    <property type="entry name" value="Peptidase_S1_PA_chymotrypsin"/>
</dbReference>
<keyword evidence="4" id="KW-1185">Reference proteome</keyword>
<dbReference type="AlphaFoldDB" id="A0ABD0Q3P0"/>